<gene>
    <name evidence="1" type="ORF">MRB53_013695</name>
</gene>
<comment type="caution">
    <text evidence="1">The sequence shown here is derived from an EMBL/GenBank/DDBJ whole genome shotgun (WGS) entry which is preliminary data.</text>
</comment>
<reference evidence="1 2" key="1">
    <citation type="journal article" date="2022" name="Hortic Res">
        <title>A haplotype resolved chromosomal level avocado genome allows analysis of novel avocado genes.</title>
        <authorList>
            <person name="Nath O."/>
            <person name="Fletcher S.J."/>
            <person name="Hayward A."/>
            <person name="Shaw L.M."/>
            <person name="Masouleh A.K."/>
            <person name="Furtado A."/>
            <person name="Henry R.J."/>
            <person name="Mitter N."/>
        </authorList>
    </citation>
    <scope>NUCLEOTIDE SEQUENCE [LARGE SCALE GENOMIC DNA]</scope>
    <source>
        <strain evidence="2">cv. Hass</strain>
    </source>
</reference>
<protein>
    <submittedName>
        <fullName evidence="1">Uncharacterized protein</fullName>
    </submittedName>
</protein>
<dbReference type="Proteomes" id="UP001234297">
    <property type="component" value="Chromosome 4"/>
</dbReference>
<name>A0ACC2K8R4_PERAE</name>
<organism evidence="1 2">
    <name type="scientific">Persea americana</name>
    <name type="common">Avocado</name>
    <dbReference type="NCBI Taxonomy" id="3435"/>
    <lineage>
        <taxon>Eukaryota</taxon>
        <taxon>Viridiplantae</taxon>
        <taxon>Streptophyta</taxon>
        <taxon>Embryophyta</taxon>
        <taxon>Tracheophyta</taxon>
        <taxon>Spermatophyta</taxon>
        <taxon>Magnoliopsida</taxon>
        <taxon>Magnoliidae</taxon>
        <taxon>Laurales</taxon>
        <taxon>Lauraceae</taxon>
        <taxon>Persea</taxon>
    </lineage>
</organism>
<evidence type="ECO:0000313" key="1">
    <source>
        <dbReference type="EMBL" id="KAJ8617509.1"/>
    </source>
</evidence>
<dbReference type="EMBL" id="CM056812">
    <property type="protein sequence ID" value="KAJ8617509.1"/>
    <property type="molecule type" value="Genomic_DNA"/>
</dbReference>
<keyword evidence="2" id="KW-1185">Reference proteome</keyword>
<proteinExistence type="predicted"/>
<sequence length="106" mass="12569">MVIDDMAIVGFGQNRLVDALLGKRRRKEKGHCESPQQLLKKRRILIVSFIFWIDRSVSVADHKETIIHLESLLSWFQQLLLRLSCLLWLIFYEVERKRLTPQPLIN</sequence>
<evidence type="ECO:0000313" key="2">
    <source>
        <dbReference type="Proteomes" id="UP001234297"/>
    </source>
</evidence>
<accession>A0ACC2K8R4</accession>